<sequence>MTGSIAIEKGTQLPSRGEDFTVSKIQLITQATKREKSRRDRGSTKRRSLGLETGEGVGRREFMYKGGG</sequence>
<evidence type="ECO:0000256" key="1">
    <source>
        <dbReference type="SAM" id="MobiDB-lite"/>
    </source>
</evidence>
<name>A0A4D6LGW2_VIGUN</name>
<keyword evidence="3" id="KW-1185">Reference proteome</keyword>
<evidence type="ECO:0000313" key="3">
    <source>
        <dbReference type="Proteomes" id="UP000501690"/>
    </source>
</evidence>
<accession>A0A4D6LGW2</accession>
<reference evidence="2 3" key="1">
    <citation type="submission" date="2019-04" db="EMBL/GenBank/DDBJ databases">
        <title>An improved genome assembly and genetic linkage map for asparagus bean, Vigna unguiculata ssp. sesquipedialis.</title>
        <authorList>
            <person name="Xia Q."/>
            <person name="Zhang R."/>
            <person name="Dong Y."/>
        </authorList>
    </citation>
    <scope>NUCLEOTIDE SEQUENCE [LARGE SCALE GENOMIC DNA]</scope>
    <source>
        <tissue evidence="2">Leaf</tissue>
    </source>
</reference>
<dbReference type="AlphaFoldDB" id="A0A4D6LGW2"/>
<dbReference type="EMBL" id="CP039347">
    <property type="protein sequence ID" value="QCD87384.1"/>
    <property type="molecule type" value="Genomic_DNA"/>
</dbReference>
<organism evidence="2 3">
    <name type="scientific">Vigna unguiculata</name>
    <name type="common">Cowpea</name>
    <dbReference type="NCBI Taxonomy" id="3917"/>
    <lineage>
        <taxon>Eukaryota</taxon>
        <taxon>Viridiplantae</taxon>
        <taxon>Streptophyta</taxon>
        <taxon>Embryophyta</taxon>
        <taxon>Tracheophyta</taxon>
        <taxon>Spermatophyta</taxon>
        <taxon>Magnoliopsida</taxon>
        <taxon>eudicotyledons</taxon>
        <taxon>Gunneridae</taxon>
        <taxon>Pentapetalae</taxon>
        <taxon>rosids</taxon>
        <taxon>fabids</taxon>
        <taxon>Fabales</taxon>
        <taxon>Fabaceae</taxon>
        <taxon>Papilionoideae</taxon>
        <taxon>50 kb inversion clade</taxon>
        <taxon>NPAAA clade</taxon>
        <taxon>indigoferoid/millettioid clade</taxon>
        <taxon>Phaseoleae</taxon>
        <taxon>Vigna</taxon>
    </lineage>
</organism>
<gene>
    <name evidence="2" type="ORF">DEO72_LG3g1918</name>
</gene>
<protein>
    <submittedName>
        <fullName evidence="2">Uncharacterized protein</fullName>
    </submittedName>
</protein>
<evidence type="ECO:0000313" key="2">
    <source>
        <dbReference type="EMBL" id="QCD87384.1"/>
    </source>
</evidence>
<feature type="compositionally biased region" description="Basic and acidic residues" evidence="1">
    <location>
        <begin position="32"/>
        <end position="43"/>
    </location>
</feature>
<feature type="region of interest" description="Disordered" evidence="1">
    <location>
        <begin position="30"/>
        <end position="56"/>
    </location>
</feature>
<proteinExistence type="predicted"/>
<dbReference type="Proteomes" id="UP000501690">
    <property type="component" value="Linkage Group LG3"/>
</dbReference>